<organism evidence="2 3">
    <name type="scientific">Lentinula aciculospora</name>
    <dbReference type="NCBI Taxonomy" id="153920"/>
    <lineage>
        <taxon>Eukaryota</taxon>
        <taxon>Fungi</taxon>
        <taxon>Dikarya</taxon>
        <taxon>Basidiomycota</taxon>
        <taxon>Agaricomycotina</taxon>
        <taxon>Agaricomycetes</taxon>
        <taxon>Agaricomycetidae</taxon>
        <taxon>Agaricales</taxon>
        <taxon>Marasmiineae</taxon>
        <taxon>Omphalotaceae</taxon>
        <taxon>Lentinula</taxon>
    </lineage>
</organism>
<feature type="compositionally biased region" description="Low complexity" evidence="1">
    <location>
        <begin position="1103"/>
        <end position="1117"/>
    </location>
</feature>
<feature type="compositionally biased region" description="Low complexity" evidence="1">
    <location>
        <begin position="755"/>
        <end position="776"/>
    </location>
</feature>
<keyword evidence="3" id="KW-1185">Reference proteome</keyword>
<dbReference type="InterPro" id="IPR027267">
    <property type="entry name" value="AH/BAR_dom_sf"/>
</dbReference>
<feature type="compositionally biased region" description="Basic and acidic residues" evidence="1">
    <location>
        <begin position="1296"/>
        <end position="1310"/>
    </location>
</feature>
<accession>A0A9W9DY98</accession>
<protein>
    <submittedName>
        <fullName evidence="2">Uncharacterized protein</fullName>
    </submittedName>
</protein>
<feature type="compositionally biased region" description="Low complexity" evidence="1">
    <location>
        <begin position="1136"/>
        <end position="1149"/>
    </location>
</feature>
<feature type="region of interest" description="Disordered" evidence="1">
    <location>
        <begin position="1130"/>
        <end position="1222"/>
    </location>
</feature>
<feature type="compositionally biased region" description="Low complexity" evidence="1">
    <location>
        <begin position="294"/>
        <end position="312"/>
    </location>
</feature>
<feature type="compositionally biased region" description="Low complexity" evidence="1">
    <location>
        <begin position="922"/>
        <end position="932"/>
    </location>
</feature>
<gene>
    <name evidence="2" type="ORF">J3R30DRAFT_3400058</name>
</gene>
<dbReference type="EMBL" id="JAOTPV010000001">
    <property type="protein sequence ID" value="KAJ4490797.1"/>
    <property type="molecule type" value="Genomic_DNA"/>
</dbReference>
<feature type="compositionally biased region" description="Polar residues" evidence="1">
    <location>
        <begin position="138"/>
        <end position="149"/>
    </location>
</feature>
<feature type="region of interest" description="Disordered" evidence="1">
    <location>
        <begin position="138"/>
        <end position="171"/>
    </location>
</feature>
<feature type="compositionally biased region" description="Polar residues" evidence="1">
    <location>
        <begin position="559"/>
        <end position="569"/>
    </location>
</feature>
<feature type="compositionally biased region" description="Low complexity" evidence="1">
    <location>
        <begin position="1017"/>
        <end position="1043"/>
    </location>
</feature>
<feature type="compositionally biased region" description="Low complexity" evidence="1">
    <location>
        <begin position="150"/>
        <end position="171"/>
    </location>
</feature>
<dbReference type="OrthoDB" id="3358861at2759"/>
<feature type="region of interest" description="Disordered" evidence="1">
    <location>
        <begin position="352"/>
        <end position="458"/>
    </location>
</feature>
<dbReference type="Gene3D" id="1.20.1270.60">
    <property type="entry name" value="Arfaptin homology (AH) domain/BAR domain"/>
    <property type="match status" value="1"/>
</dbReference>
<feature type="compositionally biased region" description="Low complexity" evidence="1">
    <location>
        <begin position="579"/>
        <end position="599"/>
    </location>
</feature>
<feature type="compositionally biased region" description="Polar residues" evidence="1">
    <location>
        <begin position="434"/>
        <end position="458"/>
    </location>
</feature>
<feature type="region of interest" description="Disordered" evidence="1">
    <location>
        <begin position="907"/>
        <end position="932"/>
    </location>
</feature>
<comment type="caution">
    <text evidence="2">The sequence shown here is derived from an EMBL/GenBank/DDBJ whole genome shotgun (WGS) entry which is preliminary data.</text>
</comment>
<feature type="compositionally biased region" description="Low complexity" evidence="1">
    <location>
        <begin position="1205"/>
        <end position="1222"/>
    </location>
</feature>
<feature type="compositionally biased region" description="Basic residues" evidence="1">
    <location>
        <begin position="524"/>
        <end position="533"/>
    </location>
</feature>
<feature type="compositionally biased region" description="Basic and acidic residues" evidence="1">
    <location>
        <begin position="413"/>
        <end position="423"/>
    </location>
</feature>
<feature type="compositionally biased region" description="Low complexity" evidence="1">
    <location>
        <begin position="711"/>
        <end position="723"/>
    </location>
</feature>
<name>A0A9W9DY98_9AGAR</name>
<feature type="region of interest" description="Disordered" evidence="1">
    <location>
        <begin position="1296"/>
        <end position="1375"/>
    </location>
</feature>
<feature type="compositionally biased region" description="Acidic residues" evidence="1">
    <location>
        <begin position="1169"/>
        <end position="1179"/>
    </location>
</feature>
<feature type="compositionally biased region" description="Basic and acidic residues" evidence="1">
    <location>
        <begin position="650"/>
        <end position="676"/>
    </location>
</feature>
<sequence>MNVPVEQTTQDIPALKLAAHWRTRLVLYICIPRGFYTPVGDSSLHFSPVSVSLWVVRDSKKYEIVLHDLALASSPPPASQVILAIASSLSNADNALRGYAAAVEEWARYLKELKDLEDEVGNIMRDREILVTRLLKASKSTPKPSSNRDSFMFPSSPPASSSTLSLKSNEDPSTTYASTSFFSSLTPGPLSATKKMQAAQAELQACEAHLAKKELELDGKRSSAMRDGLRVRFHALAQCGWRWTEIGKEVEIVLGFGEQASPPSTSSKPLPALIAPVPVHAKPPTAEFHDHPSSDLSSIAPSQSASQIGSPPLIIPSTSHIYSDLEVASDPPASPPLNDVAALSLQIPIPPAHSIDDRTLPTADSDATITRSAPRRHVLPHRITEEDLGLKGAIHVESAHEGSGDSDSDEDNEHIPSDARVVENPRFSTRKAKNTNANPQLGLTSSPSKVNTETSVKTGNRRASINISASGSGSGGGFFGSIRGLFTRQGRTSVSNRSADSPIGTAAALIDDSSSIDESQHPGVRGKGRRNKTRIGLLGGKNKKKGAGIFSDDEKDGSVMSSPPFSTPVSRGRTLSEANSSTRTPSRTNTDTGNTGNPGKKLKKSGPGVGLRERTASNDLSDGVKQKRRSASVDYGDLSVRSRNTSRPRSRAEEWVDGQRHEALAMEDKDRSERDVNQPIVLHSDDESKDQTSSLKKKSSVKRRKSDNRRSLPASSSKSASTSALVLLSSTLPTSDSSPIPNKTAEVLHETRVEPSASVSRNSSIRSAASAPSGPRTHGTPRASVIRAHTLTLPHNDALGTKAVPITTTISASSPPKNVSTENGVGGSAVGGSTSLMSIVEDVAKANREAWDNAEEGKNRSSESTALKKSVGGTIKPISLLEIVKAPQSIDFEDLKEQMDRDLRELKEKNPSNHHQPHYTGRARSGSVSAAAPHHGHLLDAQDTIHSDVGPSTSASAPTLSAIPVVNDNSQVQTRHMPFKPGQVVLPLRSALKNPSRTPSPMLQQPQSSQVEATVHSEQSSSPSGSQLGSNISTAGSSGSAKSGRNRTGVLPPHQHTRTASPLANTVLMVMSPRDVKGKGRALSNDALTVSGASSGVIPSPTPSNLSNSTPSTPSPSMLVVYPDQALLERRDSDSDSGSDSSDAASMSSYETGREGFDDAEDAYGVVEDGIEDSGDETETDHGLATPPAPPKDDERLPQTNVGCSGSDISISSTSTETLTRTPQAQVPKAIIAGISIPGLTESNTAVNATTTTTHVTGLPPRRRKSVRVSLQPTYSVTPPAIEYDDEDEIGIGMEERNHSWRSDATRGSDTDESSGENGRSDKRENQTDGVPGQDIWTDSSDEDAEYQKARKLFSMSSTLAKKSDSRKAKSRMHR</sequence>
<feature type="region of interest" description="Disordered" evidence="1">
    <location>
        <begin position="992"/>
        <end position="1066"/>
    </location>
</feature>
<dbReference type="Proteomes" id="UP001150266">
    <property type="component" value="Unassembled WGS sequence"/>
</dbReference>
<feature type="region of interest" description="Disordered" evidence="1">
    <location>
        <begin position="282"/>
        <end position="312"/>
    </location>
</feature>
<feature type="region of interest" description="Disordered" evidence="1">
    <location>
        <begin position="510"/>
        <end position="723"/>
    </location>
</feature>
<feature type="compositionally biased region" description="Basic residues" evidence="1">
    <location>
        <begin position="695"/>
        <end position="707"/>
    </location>
</feature>
<evidence type="ECO:0000313" key="2">
    <source>
        <dbReference type="EMBL" id="KAJ4490797.1"/>
    </source>
</evidence>
<evidence type="ECO:0000313" key="3">
    <source>
        <dbReference type="Proteomes" id="UP001150266"/>
    </source>
</evidence>
<feature type="region of interest" description="Disordered" evidence="1">
    <location>
        <begin position="1091"/>
        <end position="1118"/>
    </location>
</feature>
<feature type="compositionally biased region" description="Low complexity" evidence="1">
    <location>
        <begin position="999"/>
        <end position="1010"/>
    </location>
</feature>
<reference evidence="2" key="1">
    <citation type="submission" date="2022-08" db="EMBL/GenBank/DDBJ databases">
        <title>A Global Phylogenomic Analysis of the Shiitake Genus Lentinula.</title>
        <authorList>
            <consortium name="DOE Joint Genome Institute"/>
            <person name="Sierra-Patev S."/>
            <person name="Min B."/>
            <person name="Naranjo-Ortiz M."/>
            <person name="Looney B."/>
            <person name="Konkel Z."/>
            <person name="Slot J.C."/>
            <person name="Sakamoto Y."/>
            <person name="Steenwyk J.L."/>
            <person name="Rokas A."/>
            <person name="Carro J."/>
            <person name="Camarero S."/>
            <person name="Ferreira P."/>
            <person name="Molpeceres G."/>
            <person name="Ruiz-Duenas F.J."/>
            <person name="Serrano A."/>
            <person name="Henrissat B."/>
            <person name="Drula E."/>
            <person name="Hughes K.W."/>
            <person name="Mata J.L."/>
            <person name="Ishikawa N.K."/>
            <person name="Vargas-Isla R."/>
            <person name="Ushijima S."/>
            <person name="Smith C.A."/>
            <person name="Ahrendt S."/>
            <person name="Andreopoulos W."/>
            <person name="He G."/>
            <person name="Labutti K."/>
            <person name="Lipzen A."/>
            <person name="Ng V."/>
            <person name="Riley R."/>
            <person name="Sandor L."/>
            <person name="Barry K."/>
            <person name="Martinez A.T."/>
            <person name="Xiao Y."/>
            <person name="Gibbons J.G."/>
            <person name="Terashima K."/>
            <person name="Grigoriev I.V."/>
            <person name="Hibbett D.S."/>
        </authorList>
    </citation>
    <scope>NUCLEOTIDE SEQUENCE</scope>
    <source>
        <strain evidence="2">JLM2183</strain>
    </source>
</reference>
<proteinExistence type="predicted"/>
<feature type="region of interest" description="Disordered" evidence="1">
    <location>
        <begin position="751"/>
        <end position="782"/>
    </location>
</feature>
<evidence type="ECO:0000256" key="1">
    <source>
        <dbReference type="SAM" id="MobiDB-lite"/>
    </source>
</evidence>